<dbReference type="PANTHER" id="PTHR46009:SF1">
    <property type="entry name" value="VACUOLAR PROTEIN SORTING-ASSOCIATED PROTEIN VTA1 HOMOLOG"/>
    <property type="match status" value="1"/>
</dbReference>
<dbReference type="EMBL" id="HG316467">
    <property type="protein sequence ID" value="CDF91804.1"/>
    <property type="molecule type" value="Genomic_DNA"/>
</dbReference>
<feature type="region of interest" description="Disordered" evidence="9">
    <location>
        <begin position="152"/>
        <end position="172"/>
    </location>
</feature>
<proteinExistence type="inferred from homology"/>
<evidence type="ECO:0000259" key="10">
    <source>
        <dbReference type="Pfam" id="PF04652"/>
    </source>
</evidence>
<dbReference type="OrthoDB" id="391137at2759"/>
<feature type="compositionally biased region" description="Acidic residues" evidence="9">
    <location>
        <begin position="211"/>
        <end position="225"/>
    </location>
</feature>
<evidence type="ECO:0000256" key="3">
    <source>
        <dbReference type="ARBA" id="ARBA00007895"/>
    </source>
</evidence>
<evidence type="ECO:0000256" key="7">
    <source>
        <dbReference type="ARBA" id="ARBA00022927"/>
    </source>
</evidence>
<evidence type="ECO:0000256" key="8">
    <source>
        <dbReference type="ARBA" id="ARBA00023136"/>
    </source>
</evidence>
<keyword evidence="8" id="KW-0472">Membrane</keyword>
<dbReference type="InterPro" id="IPR044538">
    <property type="entry name" value="Vta1-like"/>
</dbReference>
<evidence type="ECO:0000256" key="5">
    <source>
        <dbReference type="ARBA" id="ARBA00022490"/>
    </source>
</evidence>
<dbReference type="InterPro" id="IPR039431">
    <property type="entry name" value="Vta1/CALS_N"/>
</dbReference>
<evidence type="ECO:0000256" key="9">
    <source>
        <dbReference type="SAM" id="MobiDB-lite"/>
    </source>
</evidence>
<dbReference type="Gene3D" id="1.25.40.270">
    <property type="entry name" value="Vacuolar protein sorting-associated protein vta1"/>
    <property type="match status" value="1"/>
</dbReference>
<feature type="compositionally biased region" description="Basic and acidic residues" evidence="9">
    <location>
        <begin position="227"/>
        <end position="238"/>
    </location>
</feature>
<protein>
    <submittedName>
        <fullName evidence="12">ZYBA0S14-01486g1_1</fullName>
    </submittedName>
</protein>
<accession>A0A8J2XAR0</accession>
<dbReference type="InterPro" id="IPR023175">
    <property type="entry name" value="Vta1/CALS_N_sf"/>
</dbReference>
<sequence length="327" mass="36686">MASVTRLVATAGDMDISGLAAVGYYLRLFAVELILGELQRPKEQTELATELLNRVEEYKGIVDAAKDEDPASYTLLHDQGKAKTYVLNFAMSLYNEKLLQLQKGPWDQALRRGLWCCLDLFSCVGKLWDMEEIVRDRIKYCKIYLTRIAKEKSPPDTTLPDAPSEEPEAPIDILTDAEKSKELDYADFIMDTHTTDDEIDDMLKKLKASDESQEEAEPEFLDNESNELPHNKSTDHIDTENNAVADNILHREGNKVHTPSLPIVAPAPPSASIPATTVDLQSIMDRSAAFERVQRRAKYAISALNYEDVVTARQELTAALSLLEKLE</sequence>
<reference evidence="13" key="1">
    <citation type="journal article" date="2013" name="Genome Announc.">
        <title>Genome sequence of the food spoilage yeast Zygosaccharomyces bailii CLIB 213(T).</title>
        <authorList>
            <person name="Galeote V."/>
            <person name="Bigey F."/>
            <person name="Devillers H."/>
            <person name="Neuveglise C."/>
            <person name="Dequin S."/>
        </authorList>
    </citation>
    <scope>NUCLEOTIDE SEQUENCE [LARGE SCALE GENOMIC DNA]</scope>
    <source>
        <strain evidence="13">CLIB 213 / ATCC 58445 / CBS 680 / CCRC 21525 / NBRC 1098 / NCYC 1416 / NRRL Y-2227</strain>
    </source>
</reference>
<keyword evidence="7" id="KW-0653">Protein transport</keyword>
<evidence type="ECO:0000313" key="13">
    <source>
        <dbReference type="Proteomes" id="UP000019375"/>
    </source>
</evidence>
<name>A0A8J2XAR0_ZYGB2</name>
<keyword evidence="5" id="KW-0963">Cytoplasm</keyword>
<organism evidence="12 13">
    <name type="scientific">Zygosaccharomyces bailii (strain CLIB 213 / ATCC 58445 / CBS 680 / BCRC 21525 / NBRC 1098 / NCYC 1416 / NRRL Y-2227)</name>
    <dbReference type="NCBI Taxonomy" id="1333698"/>
    <lineage>
        <taxon>Eukaryota</taxon>
        <taxon>Fungi</taxon>
        <taxon>Dikarya</taxon>
        <taxon>Ascomycota</taxon>
        <taxon>Saccharomycotina</taxon>
        <taxon>Saccharomycetes</taxon>
        <taxon>Saccharomycetales</taxon>
        <taxon>Saccharomycetaceae</taxon>
        <taxon>Zygosaccharomyces</taxon>
    </lineage>
</organism>
<dbReference type="Proteomes" id="UP000019375">
    <property type="component" value="Unassembled WGS sequence"/>
</dbReference>
<dbReference type="GO" id="GO:0010008">
    <property type="term" value="C:endosome membrane"/>
    <property type="evidence" value="ECO:0007669"/>
    <property type="project" value="UniProtKB-SubCell"/>
</dbReference>
<dbReference type="Pfam" id="PF18097">
    <property type="entry name" value="Vta1_C"/>
    <property type="match status" value="1"/>
</dbReference>
<evidence type="ECO:0000256" key="6">
    <source>
        <dbReference type="ARBA" id="ARBA00022753"/>
    </source>
</evidence>
<evidence type="ECO:0000259" key="11">
    <source>
        <dbReference type="Pfam" id="PF18097"/>
    </source>
</evidence>
<feature type="domain" description="Vta1 C-terminal" evidence="11">
    <location>
        <begin position="290"/>
        <end position="324"/>
    </location>
</feature>
<dbReference type="GO" id="GO:0032511">
    <property type="term" value="P:late endosome to vacuole transport via multivesicular body sorting pathway"/>
    <property type="evidence" value="ECO:0007669"/>
    <property type="project" value="InterPro"/>
</dbReference>
<comment type="subcellular location">
    <subcellularLocation>
        <location evidence="2">Cytoplasm</location>
    </subcellularLocation>
    <subcellularLocation>
        <location evidence="1">Endosome membrane</location>
        <topology evidence="1">Peripheral membrane protein</topology>
    </subcellularLocation>
</comment>
<dbReference type="PANTHER" id="PTHR46009">
    <property type="entry name" value="VACUOLAR PROTEIN SORTING-ASSOCIATED PROTEIN VTA1 HOMOLOG"/>
    <property type="match status" value="1"/>
</dbReference>
<feature type="domain" description="Vta1/callose synthase N-terminal" evidence="10">
    <location>
        <begin position="4"/>
        <end position="151"/>
    </location>
</feature>
<dbReference type="Gene3D" id="1.20.5.420">
    <property type="entry name" value="Immunoglobulin FC, subunit C"/>
    <property type="match status" value="1"/>
</dbReference>
<evidence type="ECO:0000256" key="4">
    <source>
        <dbReference type="ARBA" id="ARBA00022448"/>
    </source>
</evidence>
<gene>
    <name evidence="12" type="ORF">BN860_01486g</name>
</gene>
<keyword evidence="6" id="KW-0967">Endosome</keyword>
<keyword evidence="13" id="KW-1185">Reference proteome</keyword>
<feature type="region of interest" description="Disordered" evidence="9">
    <location>
        <begin position="208"/>
        <end position="238"/>
    </location>
</feature>
<dbReference type="GO" id="GO:0015031">
    <property type="term" value="P:protein transport"/>
    <property type="evidence" value="ECO:0007669"/>
    <property type="project" value="UniProtKB-KW"/>
</dbReference>
<evidence type="ECO:0000256" key="2">
    <source>
        <dbReference type="ARBA" id="ARBA00004496"/>
    </source>
</evidence>
<comment type="similarity">
    <text evidence="3">Belongs to the VTA1 family.</text>
</comment>
<dbReference type="InterPro" id="IPR041212">
    <property type="entry name" value="Vta1_C"/>
</dbReference>
<dbReference type="AlphaFoldDB" id="A0A8J2XAR0"/>
<dbReference type="GO" id="GO:0005771">
    <property type="term" value="C:multivesicular body"/>
    <property type="evidence" value="ECO:0007669"/>
    <property type="project" value="TreeGrafter"/>
</dbReference>
<dbReference type="Pfam" id="PF04652">
    <property type="entry name" value="Vta1"/>
    <property type="match status" value="1"/>
</dbReference>
<evidence type="ECO:0000313" key="12">
    <source>
        <dbReference type="EMBL" id="CDF91804.1"/>
    </source>
</evidence>
<keyword evidence="4" id="KW-0813">Transport</keyword>
<evidence type="ECO:0000256" key="1">
    <source>
        <dbReference type="ARBA" id="ARBA00004481"/>
    </source>
</evidence>